<protein>
    <submittedName>
        <fullName evidence="1">Uncharacterized protein</fullName>
    </submittedName>
</protein>
<evidence type="ECO:0000313" key="1">
    <source>
        <dbReference type="EMBL" id="GAA2025725.1"/>
    </source>
</evidence>
<proteinExistence type="predicted"/>
<dbReference type="Proteomes" id="UP001501285">
    <property type="component" value="Unassembled WGS sequence"/>
</dbReference>
<comment type="caution">
    <text evidence="1">The sequence shown here is derived from an EMBL/GenBank/DDBJ whole genome shotgun (WGS) entry which is preliminary data.</text>
</comment>
<organism evidence="1 2">
    <name type="scientific">Terrabacter terrae</name>
    <dbReference type="NCBI Taxonomy" id="318434"/>
    <lineage>
        <taxon>Bacteria</taxon>
        <taxon>Bacillati</taxon>
        <taxon>Actinomycetota</taxon>
        <taxon>Actinomycetes</taxon>
        <taxon>Micrococcales</taxon>
        <taxon>Intrasporangiaceae</taxon>
        <taxon>Terrabacter</taxon>
    </lineage>
</organism>
<sequence length="78" mass="7958">MPQQLPIAPAGSVAAPTELAGARNSDDLVKIGADSLQIIMEALPVDGCGGNHVSWLQGASGKVSVEPSQQRAKGRPVL</sequence>
<dbReference type="EMBL" id="BAAANB010000003">
    <property type="protein sequence ID" value="GAA2025725.1"/>
    <property type="molecule type" value="Genomic_DNA"/>
</dbReference>
<evidence type="ECO:0000313" key="2">
    <source>
        <dbReference type="Proteomes" id="UP001501285"/>
    </source>
</evidence>
<reference evidence="2" key="1">
    <citation type="journal article" date="2019" name="Int. J. Syst. Evol. Microbiol.">
        <title>The Global Catalogue of Microorganisms (GCM) 10K type strain sequencing project: providing services to taxonomists for standard genome sequencing and annotation.</title>
        <authorList>
            <consortium name="The Broad Institute Genomics Platform"/>
            <consortium name="The Broad Institute Genome Sequencing Center for Infectious Disease"/>
            <person name="Wu L."/>
            <person name="Ma J."/>
        </authorList>
    </citation>
    <scope>NUCLEOTIDE SEQUENCE [LARGE SCALE GENOMIC DNA]</scope>
    <source>
        <strain evidence="2">JCM 14283</strain>
    </source>
</reference>
<keyword evidence="2" id="KW-1185">Reference proteome</keyword>
<name>A0ABP5FIC4_9MICO</name>
<accession>A0ABP5FIC4</accession>
<gene>
    <name evidence="1" type="ORF">GCM10009740_14330</name>
</gene>